<name>A0A4V2UX70_9HYPH</name>
<evidence type="ECO:0000313" key="3">
    <source>
        <dbReference type="Proteomes" id="UP000294664"/>
    </source>
</evidence>
<gene>
    <name evidence="2" type="ORF">EDC64_11334</name>
</gene>
<feature type="region of interest" description="Disordered" evidence="1">
    <location>
        <begin position="45"/>
        <end position="69"/>
    </location>
</feature>
<keyword evidence="3" id="KW-1185">Reference proteome</keyword>
<protein>
    <submittedName>
        <fullName evidence="2">Uncharacterized protein</fullName>
    </submittedName>
</protein>
<reference evidence="2 3" key="1">
    <citation type="submission" date="2019-03" db="EMBL/GenBank/DDBJ databases">
        <title>Genomic Encyclopedia of Type Strains, Phase IV (KMG-IV): sequencing the most valuable type-strain genomes for metagenomic binning, comparative biology and taxonomic classification.</title>
        <authorList>
            <person name="Goeker M."/>
        </authorList>
    </citation>
    <scope>NUCLEOTIDE SEQUENCE [LARGE SCALE GENOMIC DNA]</scope>
    <source>
        <strain evidence="2 3">DSM 9035</strain>
    </source>
</reference>
<proteinExistence type="predicted"/>
<dbReference type="AlphaFoldDB" id="A0A4V2UX70"/>
<dbReference type="Proteomes" id="UP000294664">
    <property type="component" value="Unassembled WGS sequence"/>
</dbReference>
<organism evidence="2 3">
    <name type="scientific">Aquabacter spiritensis</name>
    <dbReference type="NCBI Taxonomy" id="933073"/>
    <lineage>
        <taxon>Bacteria</taxon>
        <taxon>Pseudomonadati</taxon>
        <taxon>Pseudomonadota</taxon>
        <taxon>Alphaproteobacteria</taxon>
        <taxon>Hyphomicrobiales</taxon>
        <taxon>Xanthobacteraceae</taxon>
        <taxon>Aquabacter</taxon>
    </lineage>
</organism>
<evidence type="ECO:0000313" key="2">
    <source>
        <dbReference type="EMBL" id="TCT02388.1"/>
    </source>
</evidence>
<dbReference type="RefSeq" id="WP_132033965.1">
    <property type="nucleotide sequence ID" value="NZ_SMAI01000013.1"/>
</dbReference>
<accession>A0A4V2UX70</accession>
<dbReference type="EMBL" id="SMAI01000013">
    <property type="protein sequence ID" value="TCT02388.1"/>
    <property type="molecule type" value="Genomic_DNA"/>
</dbReference>
<comment type="caution">
    <text evidence="2">The sequence shown here is derived from an EMBL/GenBank/DDBJ whole genome shotgun (WGS) entry which is preliminary data.</text>
</comment>
<evidence type="ECO:0000256" key="1">
    <source>
        <dbReference type="SAM" id="MobiDB-lite"/>
    </source>
</evidence>
<sequence length="69" mass="7434">MTSDDIKARAEAAFAGRPAAPASAADQAAEAARAKMARLKALREAREKAEGERVQIARERGRRARAEKT</sequence>